<reference evidence="1 3" key="2">
    <citation type="submission" date="2014-05" db="EMBL/GenBank/DDBJ databases">
        <title>Genome sequence of Streptococcus gallolyticus.</title>
        <authorList>
            <person name="Del Campo R."/>
        </authorList>
    </citation>
    <scope>NUCLEOTIDE SEQUENCE [LARGE SCALE GENOMIC DNA]</scope>
    <source>
        <strain evidence="1 3">LMG17956</strain>
    </source>
</reference>
<dbReference type="EMBL" id="CCBC010000132">
    <property type="protein sequence ID" value="CDO17532.1"/>
    <property type="molecule type" value="Genomic_DNA"/>
</dbReference>
<dbReference type="EMBL" id="CCBC010000037">
    <property type="protein sequence ID" value="CDO16997.1"/>
    <property type="molecule type" value="Genomic_DNA"/>
</dbReference>
<accession>A0A060RJG0</accession>
<protein>
    <submittedName>
        <fullName evidence="1">DysA2</fullName>
    </submittedName>
</protein>
<evidence type="ECO:0000313" key="3">
    <source>
        <dbReference type="Proteomes" id="UP000027584"/>
    </source>
</evidence>
<comment type="caution">
    <text evidence="1">The sequence shown here is derived from an EMBL/GenBank/DDBJ whole genome shotgun (WGS) entry which is preliminary data.</text>
</comment>
<reference evidence="1 3" key="1">
    <citation type="submission" date="2014-02" db="EMBL/GenBank/DDBJ databases">
        <authorList>
            <person name="Manrique M."/>
        </authorList>
    </citation>
    <scope>NUCLEOTIDE SEQUENCE [LARGE SCALE GENOMIC DNA]</scope>
    <source>
        <strain evidence="1 3">LMG17956</strain>
    </source>
</reference>
<proteinExistence type="predicted"/>
<gene>
    <name evidence="1" type="ORF">BN963_SGAL_00176</name>
    <name evidence="2" type="ORF">BN963_SGAL_00725</name>
</gene>
<sequence>MISVSNVKASEVSVSLSSYDYMRLTNEVNTIYHNLIKYDEATNKFIVNETQTYTFYNGDSQSIQGVYLMKDNLNTELNSEVTPNELVETKISDITYVLQGNDINELLPPEYRASTMLRAAAPDYGLIGRCIKDAWGVALGAGTLKTIVNLFKSGRFEAAAAALASSTAGRIAGIAALFAFVATCGIQDAY</sequence>
<organism evidence="1 3">
    <name type="scientific">Streptococcus gallolyticus</name>
    <dbReference type="NCBI Taxonomy" id="315405"/>
    <lineage>
        <taxon>Bacteria</taxon>
        <taxon>Bacillati</taxon>
        <taxon>Bacillota</taxon>
        <taxon>Bacilli</taxon>
        <taxon>Lactobacillales</taxon>
        <taxon>Streptococcaceae</taxon>
        <taxon>Streptococcus</taxon>
    </lineage>
</organism>
<dbReference type="Proteomes" id="UP000027584">
    <property type="component" value="Unassembled WGS sequence"/>
</dbReference>
<name>A0A060RJG0_9STRE</name>
<evidence type="ECO:0000313" key="2">
    <source>
        <dbReference type="EMBL" id="CDO17532.1"/>
    </source>
</evidence>
<dbReference type="AlphaFoldDB" id="A0A060RJG0"/>
<evidence type="ECO:0000313" key="1">
    <source>
        <dbReference type="EMBL" id="CDO16997.1"/>
    </source>
</evidence>